<organism evidence="2 3">
    <name type="scientific">Paxillus involutus ATCC 200175</name>
    <dbReference type="NCBI Taxonomy" id="664439"/>
    <lineage>
        <taxon>Eukaryota</taxon>
        <taxon>Fungi</taxon>
        <taxon>Dikarya</taxon>
        <taxon>Basidiomycota</taxon>
        <taxon>Agaricomycotina</taxon>
        <taxon>Agaricomycetes</taxon>
        <taxon>Agaricomycetidae</taxon>
        <taxon>Boletales</taxon>
        <taxon>Paxilineae</taxon>
        <taxon>Paxillaceae</taxon>
        <taxon>Paxillus</taxon>
    </lineage>
</organism>
<evidence type="ECO:0000256" key="1">
    <source>
        <dbReference type="SAM" id="MobiDB-lite"/>
    </source>
</evidence>
<feature type="non-terminal residue" evidence="2">
    <location>
        <position position="157"/>
    </location>
</feature>
<protein>
    <submittedName>
        <fullName evidence="2">Uncharacterized protein</fullName>
    </submittedName>
</protein>
<name>A0A0C9TM24_PAXIN</name>
<dbReference type="EMBL" id="KN819632">
    <property type="protein sequence ID" value="KIJ08396.1"/>
    <property type="molecule type" value="Genomic_DNA"/>
</dbReference>
<reference evidence="2 3" key="1">
    <citation type="submission" date="2014-06" db="EMBL/GenBank/DDBJ databases">
        <authorList>
            <consortium name="DOE Joint Genome Institute"/>
            <person name="Kuo A."/>
            <person name="Kohler A."/>
            <person name="Nagy L.G."/>
            <person name="Floudas D."/>
            <person name="Copeland A."/>
            <person name="Barry K.W."/>
            <person name="Cichocki N."/>
            <person name="Veneault-Fourrey C."/>
            <person name="LaButti K."/>
            <person name="Lindquist E.A."/>
            <person name="Lipzen A."/>
            <person name="Lundell T."/>
            <person name="Morin E."/>
            <person name="Murat C."/>
            <person name="Sun H."/>
            <person name="Tunlid A."/>
            <person name="Henrissat B."/>
            <person name="Grigoriev I.V."/>
            <person name="Hibbett D.S."/>
            <person name="Martin F."/>
            <person name="Nordberg H.P."/>
            <person name="Cantor M.N."/>
            <person name="Hua S.X."/>
        </authorList>
    </citation>
    <scope>NUCLEOTIDE SEQUENCE [LARGE SCALE GENOMIC DNA]</scope>
    <source>
        <strain evidence="2 3">ATCC 200175</strain>
    </source>
</reference>
<dbReference type="OrthoDB" id="3224257at2759"/>
<reference evidence="3" key="2">
    <citation type="submission" date="2015-01" db="EMBL/GenBank/DDBJ databases">
        <title>Evolutionary Origins and Diversification of the Mycorrhizal Mutualists.</title>
        <authorList>
            <consortium name="DOE Joint Genome Institute"/>
            <consortium name="Mycorrhizal Genomics Consortium"/>
            <person name="Kohler A."/>
            <person name="Kuo A."/>
            <person name="Nagy L.G."/>
            <person name="Floudas D."/>
            <person name="Copeland A."/>
            <person name="Barry K.W."/>
            <person name="Cichocki N."/>
            <person name="Veneault-Fourrey C."/>
            <person name="LaButti K."/>
            <person name="Lindquist E.A."/>
            <person name="Lipzen A."/>
            <person name="Lundell T."/>
            <person name="Morin E."/>
            <person name="Murat C."/>
            <person name="Riley R."/>
            <person name="Ohm R."/>
            <person name="Sun H."/>
            <person name="Tunlid A."/>
            <person name="Henrissat B."/>
            <person name="Grigoriev I.V."/>
            <person name="Hibbett D.S."/>
            <person name="Martin F."/>
        </authorList>
    </citation>
    <scope>NUCLEOTIDE SEQUENCE [LARGE SCALE GENOMIC DNA]</scope>
    <source>
        <strain evidence="3">ATCC 200175</strain>
    </source>
</reference>
<proteinExistence type="predicted"/>
<gene>
    <name evidence="2" type="ORF">PAXINDRAFT_172941</name>
</gene>
<feature type="region of interest" description="Disordered" evidence="1">
    <location>
        <begin position="96"/>
        <end position="157"/>
    </location>
</feature>
<dbReference type="HOGENOM" id="CLU_1682128_0_0_1"/>
<accession>A0A0C9TM24</accession>
<keyword evidence="3" id="KW-1185">Reference proteome</keyword>
<evidence type="ECO:0000313" key="2">
    <source>
        <dbReference type="EMBL" id="KIJ08396.1"/>
    </source>
</evidence>
<evidence type="ECO:0000313" key="3">
    <source>
        <dbReference type="Proteomes" id="UP000053647"/>
    </source>
</evidence>
<sequence length="157" mass="17961">MDVEDTDDQVVYLRREQADEWGVRRPQPSRFSDDLDGYAFEFNDHNESLLGEELAFGDDWDDEDRLTFEFDDMGRHHTLSVDSRVPGFDDRHLHFNGDFDSDYSDEDSNRFADTAFDTSRSPLAPSDVNEDGDSDDSQTSLRTPEEGDELPLATPVV</sequence>
<dbReference type="AlphaFoldDB" id="A0A0C9TM24"/>
<dbReference type="Proteomes" id="UP000053647">
    <property type="component" value="Unassembled WGS sequence"/>
</dbReference>